<protein>
    <submittedName>
        <fullName evidence="1">Uncharacterized protein</fullName>
    </submittedName>
</protein>
<comment type="caution">
    <text evidence="1">The sequence shown here is derived from an EMBL/GenBank/DDBJ whole genome shotgun (WGS) entry which is preliminary data.</text>
</comment>
<dbReference type="EMBL" id="LAZR01051333">
    <property type="protein sequence ID" value="KKK85391.1"/>
    <property type="molecule type" value="Genomic_DNA"/>
</dbReference>
<accession>A0A0F9BM00</accession>
<organism evidence="1">
    <name type="scientific">marine sediment metagenome</name>
    <dbReference type="NCBI Taxonomy" id="412755"/>
    <lineage>
        <taxon>unclassified sequences</taxon>
        <taxon>metagenomes</taxon>
        <taxon>ecological metagenomes</taxon>
    </lineage>
</organism>
<sequence>MAAHANVACENVNVGAHGRHGRDSDGNRPHSLRWNKALTKWWYECDGCRMVKPRHNLRPDLRRVVEALDLWPQLSELMTGLGLMRLRLFPEGRTPGAA</sequence>
<gene>
    <name evidence="1" type="ORF">LCGC14_2773780</name>
</gene>
<reference evidence="1" key="1">
    <citation type="journal article" date="2015" name="Nature">
        <title>Complex archaea that bridge the gap between prokaryotes and eukaryotes.</title>
        <authorList>
            <person name="Spang A."/>
            <person name="Saw J.H."/>
            <person name="Jorgensen S.L."/>
            <person name="Zaremba-Niedzwiedzka K."/>
            <person name="Martijn J."/>
            <person name="Lind A.E."/>
            <person name="van Eijk R."/>
            <person name="Schleper C."/>
            <person name="Guy L."/>
            <person name="Ettema T.J."/>
        </authorList>
    </citation>
    <scope>NUCLEOTIDE SEQUENCE</scope>
</reference>
<name>A0A0F9BM00_9ZZZZ</name>
<dbReference type="AlphaFoldDB" id="A0A0F9BM00"/>
<evidence type="ECO:0000313" key="1">
    <source>
        <dbReference type="EMBL" id="KKK85391.1"/>
    </source>
</evidence>
<proteinExistence type="predicted"/>